<dbReference type="EMBL" id="KI630234">
    <property type="protein sequence ID" value="EYU43751.1"/>
    <property type="molecule type" value="Genomic_DNA"/>
</dbReference>
<protein>
    <submittedName>
        <fullName evidence="7">Uncharacterized protein</fullName>
    </submittedName>
</protein>
<evidence type="ECO:0000313" key="8">
    <source>
        <dbReference type="Proteomes" id="UP000030748"/>
    </source>
</evidence>
<dbReference type="PANTHER" id="PTHR23155">
    <property type="entry name" value="DISEASE RESISTANCE PROTEIN RP"/>
    <property type="match status" value="1"/>
</dbReference>
<dbReference type="Proteomes" id="UP000030748">
    <property type="component" value="Unassembled WGS sequence"/>
</dbReference>
<reference evidence="7 8" key="1">
    <citation type="journal article" date="2013" name="Proc. Natl. Acad. Sci. U.S.A.">
        <title>Fine-scale variation in meiotic recombination in Mimulus inferred from population shotgun sequencing.</title>
        <authorList>
            <person name="Hellsten U."/>
            <person name="Wright K.M."/>
            <person name="Jenkins J."/>
            <person name="Shu S."/>
            <person name="Yuan Y."/>
            <person name="Wessler S.R."/>
            <person name="Schmutz J."/>
            <person name="Willis J.H."/>
            <person name="Rokhsar D.S."/>
        </authorList>
    </citation>
    <scope>NUCLEOTIDE SEQUENCE [LARGE SCALE GENOMIC DNA]</scope>
    <source>
        <strain evidence="8">cv. DUN x IM62</strain>
    </source>
</reference>
<keyword evidence="3" id="KW-0677">Repeat</keyword>
<feature type="domain" description="Disease resistance R13L4/SHOC-2-like LRR" evidence="6">
    <location>
        <begin position="416"/>
        <end position="734"/>
    </location>
</feature>
<evidence type="ECO:0000256" key="4">
    <source>
        <dbReference type="ARBA" id="ARBA00022821"/>
    </source>
</evidence>
<dbReference type="InterPro" id="IPR055414">
    <property type="entry name" value="LRR_R13L4/SHOC2-like"/>
</dbReference>
<evidence type="ECO:0000259" key="6">
    <source>
        <dbReference type="Pfam" id="PF23598"/>
    </source>
</evidence>
<dbReference type="PRINTS" id="PR00364">
    <property type="entry name" value="DISEASERSIST"/>
</dbReference>
<dbReference type="Gene3D" id="3.80.10.10">
    <property type="entry name" value="Ribonuclease Inhibitor"/>
    <property type="match status" value="1"/>
</dbReference>
<evidence type="ECO:0000256" key="2">
    <source>
        <dbReference type="ARBA" id="ARBA00022614"/>
    </source>
</evidence>
<dbReference type="Pfam" id="PF00931">
    <property type="entry name" value="NB-ARC"/>
    <property type="match status" value="1"/>
</dbReference>
<sequence>RPQRSMKHIPPTTSPLVEEDEFFGPEKEEITKKLLLPESGAPASGWAHVISVWGPWGLGKIRLLKKLYNDFEIRRQFQCFAWVYMPADFETRNIMQTIVVQLVPSMRKRVTKMSFLELAEELISLQLENKCLIVLSDVRDLKNWRMLSVAFPTADKTRTRILLTTREREFAERIGGDVLGISPLDDKQSWKLFERIIDISFNQHAKKTLKEIVTGRCKGSPLAIAILAGYLNNTDTSNSSNSEIDSLKSHLQDEQPDITHAVQKIVSISYAHLPDKLKECLLYLAHLPSEGELHLDDLYVRWIYEDTISKAEQNPMEVAEHYLEELALRNLVQMLEQEQDGPSIGTFLSCKLHPLVREFFTKIGDADKVNTKEFMSVTVPRLPLNSRAYQLIDHPNLRSLTFAGTFEPPPEILTSKQLLVDFTEFYLLRVLEFYGIDFRGWDLPRGIGQLIELRYLSFQRCYLEKLPSSIGELILLETLDLRVEPNCIMAIPNVLWKMTKLERLYFPARFQCADSNNNKKNNRLSLKNLGELQVLVNFDAQVCHVRHLQAMTKLEEMSAVVVESHIDLDAILDYTRSSLVRRLSLDVRNFNCYSENTRTVLAKLFGCEALVSLHLEGYIKKLPTDVALSYKLVEIVLSGSELESDPMPIFGQIANLRSLVLCKDAYVGTGMKCGRTSFGELRSLKLRSLRNLETWDVEEGAMPQLMILSIEKCARLEMLPAGLEYVARLRELKIVSMPPRFEERLQGEEGEDVRKVKQLPRIIICSSV</sequence>
<proteinExistence type="inferred from homology"/>
<keyword evidence="2" id="KW-0433">Leucine-rich repeat</keyword>
<dbReference type="eggNOG" id="KOG4658">
    <property type="taxonomic scope" value="Eukaryota"/>
</dbReference>
<dbReference type="Gene3D" id="3.40.50.300">
    <property type="entry name" value="P-loop containing nucleotide triphosphate hydrolases"/>
    <property type="match status" value="1"/>
</dbReference>
<gene>
    <name evidence="7" type="ORF">MIMGU_mgv1a026257mg</name>
</gene>
<comment type="similarity">
    <text evidence="1">Belongs to the disease resistance NB-LRR family.</text>
</comment>
<evidence type="ECO:0000259" key="5">
    <source>
        <dbReference type="Pfam" id="PF00931"/>
    </source>
</evidence>
<dbReference type="InterPro" id="IPR032675">
    <property type="entry name" value="LRR_dom_sf"/>
</dbReference>
<dbReference type="SUPFAM" id="SSF52058">
    <property type="entry name" value="L domain-like"/>
    <property type="match status" value="1"/>
</dbReference>
<keyword evidence="4" id="KW-0611">Plant defense</keyword>
<evidence type="ECO:0000313" key="7">
    <source>
        <dbReference type="EMBL" id="EYU43751.1"/>
    </source>
</evidence>
<dbReference type="SUPFAM" id="SSF52540">
    <property type="entry name" value="P-loop containing nucleoside triphosphate hydrolases"/>
    <property type="match status" value="1"/>
</dbReference>
<evidence type="ECO:0000256" key="1">
    <source>
        <dbReference type="ARBA" id="ARBA00008894"/>
    </source>
</evidence>
<evidence type="ECO:0000256" key="3">
    <source>
        <dbReference type="ARBA" id="ARBA00022737"/>
    </source>
</evidence>
<dbReference type="GO" id="GO:0051707">
    <property type="term" value="P:response to other organism"/>
    <property type="evidence" value="ECO:0007669"/>
    <property type="project" value="UniProtKB-ARBA"/>
</dbReference>
<organism evidence="7 8">
    <name type="scientific">Erythranthe guttata</name>
    <name type="common">Yellow monkey flower</name>
    <name type="synonym">Mimulus guttatus</name>
    <dbReference type="NCBI Taxonomy" id="4155"/>
    <lineage>
        <taxon>Eukaryota</taxon>
        <taxon>Viridiplantae</taxon>
        <taxon>Streptophyta</taxon>
        <taxon>Embryophyta</taxon>
        <taxon>Tracheophyta</taxon>
        <taxon>Spermatophyta</taxon>
        <taxon>Magnoliopsida</taxon>
        <taxon>eudicotyledons</taxon>
        <taxon>Gunneridae</taxon>
        <taxon>Pentapetalae</taxon>
        <taxon>asterids</taxon>
        <taxon>lamiids</taxon>
        <taxon>Lamiales</taxon>
        <taxon>Phrymaceae</taxon>
        <taxon>Erythranthe</taxon>
    </lineage>
</organism>
<dbReference type="InterPro" id="IPR042197">
    <property type="entry name" value="Apaf_helical"/>
</dbReference>
<dbReference type="InterPro" id="IPR044974">
    <property type="entry name" value="Disease_R_plants"/>
</dbReference>
<dbReference type="GO" id="GO:0043531">
    <property type="term" value="F:ADP binding"/>
    <property type="evidence" value="ECO:0007669"/>
    <property type="project" value="InterPro"/>
</dbReference>
<dbReference type="AlphaFoldDB" id="A0A022RUT5"/>
<dbReference type="Gene3D" id="1.10.8.430">
    <property type="entry name" value="Helical domain of apoptotic protease-activating factors"/>
    <property type="match status" value="1"/>
</dbReference>
<dbReference type="InterPro" id="IPR002182">
    <property type="entry name" value="NB-ARC"/>
</dbReference>
<dbReference type="Pfam" id="PF23598">
    <property type="entry name" value="LRR_14"/>
    <property type="match status" value="1"/>
</dbReference>
<dbReference type="GO" id="GO:0006952">
    <property type="term" value="P:defense response"/>
    <property type="evidence" value="ECO:0007669"/>
    <property type="project" value="UniProtKB-KW"/>
</dbReference>
<dbReference type="PANTHER" id="PTHR23155:SF1185">
    <property type="entry name" value="DISEASE RESISTANCE RPP8-LIKE PROTEIN 3-RELATED"/>
    <property type="match status" value="1"/>
</dbReference>
<feature type="domain" description="NB-ARC" evidence="5">
    <location>
        <begin position="43"/>
        <end position="196"/>
    </location>
</feature>
<feature type="non-terminal residue" evidence="7">
    <location>
        <position position="1"/>
    </location>
</feature>
<accession>A0A022RUT5</accession>
<dbReference type="InterPro" id="IPR036388">
    <property type="entry name" value="WH-like_DNA-bd_sf"/>
</dbReference>
<dbReference type="InterPro" id="IPR027417">
    <property type="entry name" value="P-loop_NTPase"/>
</dbReference>
<keyword evidence="8" id="KW-1185">Reference proteome</keyword>
<name>A0A022RUT5_ERYGU</name>
<dbReference type="Gene3D" id="1.10.10.10">
    <property type="entry name" value="Winged helix-like DNA-binding domain superfamily/Winged helix DNA-binding domain"/>
    <property type="match status" value="1"/>
</dbReference>